<keyword evidence="1" id="KW-0805">Transcription regulation</keyword>
<dbReference type="AlphaFoldDB" id="A0A1B8NUW4"/>
<dbReference type="PATRIC" id="fig|2746.7.peg.2914"/>
<dbReference type="Proteomes" id="UP000092504">
    <property type="component" value="Unassembled WGS sequence"/>
</dbReference>
<dbReference type="PANTHER" id="PTHR30146">
    <property type="entry name" value="LACI-RELATED TRANSCRIPTIONAL REPRESSOR"/>
    <property type="match status" value="1"/>
</dbReference>
<name>A0A1B8NUW4_HALEL</name>
<gene>
    <name evidence="5" type="primary">cytR_2</name>
    <name evidence="5" type="ORF">A8U91_02846</name>
</gene>
<dbReference type="InterPro" id="IPR001761">
    <property type="entry name" value="Peripla_BP/Lac1_sug-bd_dom"/>
</dbReference>
<evidence type="ECO:0000256" key="3">
    <source>
        <dbReference type="ARBA" id="ARBA00023163"/>
    </source>
</evidence>
<evidence type="ECO:0000313" key="5">
    <source>
        <dbReference type="EMBL" id="OBX33804.1"/>
    </source>
</evidence>
<dbReference type="InterPro" id="IPR028082">
    <property type="entry name" value="Peripla_BP_I"/>
</dbReference>
<dbReference type="Pfam" id="PF00532">
    <property type="entry name" value="Peripla_BP_1"/>
    <property type="match status" value="1"/>
</dbReference>
<comment type="caution">
    <text evidence="5">The sequence shown here is derived from an EMBL/GenBank/DDBJ whole genome shotgun (WGS) entry which is preliminary data.</text>
</comment>
<evidence type="ECO:0000256" key="2">
    <source>
        <dbReference type="ARBA" id="ARBA00023125"/>
    </source>
</evidence>
<feature type="domain" description="Periplasmic binding protein/LacI sugar binding" evidence="4">
    <location>
        <begin position="13"/>
        <end position="132"/>
    </location>
</feature>
<evidence type="ECO:0000256" key="1">
    <source>
        <dbReference type="ARBA" id="ARBA00023015"/>
    </source>
</evidence>
<dbReference type="Gene3D" id="3.40.50.2300">
    <property type="match status" value="1"/>
</dbReference>
<reference evidence="5 6" key="1">
    <citation type="submission" date="2016-06" db="EMBL/GenBank/DDBJ databases">
        <title>Genome sequence of halotolerant plant growth promoting strain of Halomonas elongata HEK1 isolated from salterns of Rann of Kutch, Gujarat, India.</title>
        <authorList>
            <person name="Gaba S."/>
            <person name="Singh R.N."/>
            <person name="Abrol S."/>
            <person name="Kaushik R."/>
            <person name="Saxena A.K."/>
        </authorList>
    </citation>
    <scope>NUCLEOTIDE SEQUENCE [LARGE SCALE GENOMIC DNA]</scope>
    <source>
        <strain evidence="5 6">HEK1</strain>
    </source>
</reference>
<evidence type="ECO:0000259" key="4">
    <source>
        <dbReference type="Pfam" id="PF00532"/>
    </source>
</evidence>
<organism evidence="5 6">
    <name type="scientific">Halomonas elongata</name>
    <dbReference type="NCBI Taxonomy" id="2746"/>
    <lineage>
        <taxon>Bacteria</taxon>
        <taxon>Pseudomonadati</taxon>
        <taxon>Pseudomonadota</taxon>
        <taxon>Gammaproteobacteria</taxon>
        <taxon>Oceanospirillales</taxon>
        <taxon>Halomonadaceae</taxon>
        <taxon>Halomonas</taxon>
    </lineage>
</organism>
<dbReference type="GO" id="GO:0000976">
    <property type="term" value="F:transcription cis-regulatory region binding"/>
    <property type="evidence" value="ECO:0007669"/>
    <property type="project" value="TreeGrafter"/>
</dbReference>
<proteinExistence type="predicted"/>
<dbReference type="GO" id="GO:0003700">
    <property type="term" value="F:DNA-binding transcription factor activity"/>
    <property type="evidence" value="ECO:0007669"/>
    <property type="project" value="TreeGrafter"/>
</dbReference>
<sequence length="139" mass="15255">MMAVQFRSQRTRNLVVLVPTIANTFFARVIGGIQEAAQRRGYGILLCNTLGDERTEQAYAGMVSTRQADGLIQLRAYDPFTSLNGESRPPMVNACEVLDEAPCPTVKLDNRAAARTVTEHLLSLGHRRIGMIKGRAIAP</sequence>
<accession>A0A1B8NUW4</accession>
<keyword evidence="3" id="KW-0804">Transcription</keyword>
<dbReference type="PANTHER" id="PTHR30146:SF109">
    <property type="entry name" value="HTH-TYPE TRANSCRIPTIONAL REGULATOR GALS"/>
    <property type="match status" value="1"/>
</dbReference>
<keyword evidence="2" id="KW-0238">DNA-binding</keyword>
<dbReference type="EMBL" id="MAJD01000002">
    <property type="protein sequence ID" value="OBX33804.1"/>
    <property type="molecule type" value="Genomic_DNA"/>
</dbReference>
<dbReference type="SUPFAM" id="SSF53822">
    <property type="entry name" value="Periplasmic binding protein-like I"/>
    <property type="match status" value="1"/>
</dbReference>
<evidence type="ECO:0000313" key="6">
    <source>
        <dbReference type="Proteomes" id="UP000092504"/>
    </source>
</evidence>
<protein>
    <submittedName>
        <fullName evidence="5">HTH-type transcriptional repressor CytR</fullName>
    </submittedName>
</protein>